<evidence type="ECO:0000313" key="10">
    <source>
        <dbReference type="EMBL" id="TSE09400.1"/>
    </source>
</evidence>
<keyword evidence="4" id="KW-0732">Signal</keyword>
<dbReference type="SUPFAM" id="SSF55486">
    <property type="entry name" value="Metalloproteases ('zincins'), catalytic domain"/>
    <property type="match status" value="1"/>
</dbReference>
<proteinExistence type="inferred from homology"/>
<organism evidence="10 11">
    <name type="scientific">Aquimarina algiphila</name>
    <dbReference type="NCBI Taxonomy" id="2047982"/>
    <lineage>
        <taxon>Bacteria</taxon>
        <taxon>Pseudomonadati</taxon>
        <taxon>Bacteroidota</taxon>
        <taxon>Flavobacteriia</taxon>
        <taxon>Flavobacteriales</taxon>
        <taxon>Flavobacteriaceae</taxon>
        <taxon>Aquimarina</taxon>
    </lineage>
</organism>
<dbReference type="EMBL" id="VLNR01000014">
    <property type="protein sequence ID" value="TSE09400.1"/>
    <property type="molecule type" value="Genomic_DNA"/>
</dbReference>
<evidence type="ECO:0000256" key="4">
    <source>
        <dbReference type="ARBA" id="ARBA00022729"/>
    </source>
</evidence>
<dbReference type="PANTHER" id="PTHR47466">
    <property type="match status" value="1"/>
</dbReference>
<evidence type="ECO:0000256" key="2">
    <source>
        <dbReference type="ARBA" id="ARBA00022670"/>
    </source>
</evidence>
<dbReference type="GO" id="GO:0006508">
    <property type="term" value="P:proteolysis"/>
    <property type="evidence" value="ECO:0007669"/>
    <property type="project" value="UniProtKB-KW"/>
</dbReference>
<dbReference type="CDD" id="cd04275">
    <property type="entry name" value="ZnMc_pappalysin_like"/>
    <property type="match status" value="1"/>
</dbReference>
<evidence type="ECO:0000256" key="6">
    <source>
        <dbReference type="ARBA" id="ARBA00022833"/>
    </source>
</evidence>
<reference evidence="10 11" key="1">
    <citation type="submission" date="2019-07" db="EMBL/GenBank/DDBJ databases">
        <title>The draft genome sequence of Aquimarina algiphila M91.</title>
        <authorList>
            <person name="Meng X."/>
        </authorList>
    </citation>
    <scope>NUCLEOTIDE SEQUENCE [LARGE SCALE GENOMIC DNA]</scope>
    <source>
        <strain evidence="10 11">M91</strain>
    </source>
</reference>
<keyword evidence="2 10" id="KW-0645">Protease</keyword>
<protein>
    <submittedName>
        <fullName evidence="10">Zinc metalloprotease</fullName>
    </submittedName>
</protein>
<dbReference type="InterPro" id="IPR008754">
    <property type="entry name" value="Peptidase_M43"/>
</dbReference>
<dbReference type="Proteomes" id="UP000318833">
    <property type="component" value="Unassembled WGS sequence"/>
</dbReference>
<evidence type="ECO:0000259" key="9">
    <source>
        <dbReference type="Pfam" id="PF05572"/>
    </source>
</evidence>
<keyword evidence="11" id="KW-1185">Reference proteome</keyword>
<evidence type="ECO:0000256" key="7">
    <source>
        <dbReference type="ARBA" id="ARBA00023049"/>
    </source>
</evidence>
<name>A0A554VMG2_9FLAO</name>
<evidence type="ECO:0000256" key="3">
    <source>
        <dbReference type="ARBA" id="ARBA00022723"/>
    </source>
</evidence>
<dbReference type="Pfam" id="PF05572">
    <property type="entry name" value="Peptidase_M43"/>
    <property type="match status" value="1"/>
</dbReference>
<dbReference type="OrthoDB" id="6278496at2"/>
<dbReference type="InterPro" id="IPR024079">
    <property type="entry name" value="MetalloPept_cat_dom_sf"/>
</dbReference>
<evidence type="ECO:0000256" key="8">
    <source>
        <dbReference type="ARBA" id="ARBA00023157"/>
    </source>
</evidence>
<gene>
    <name evidence="10" type="ORF">FOF46_08765</name>
</gene>
<dbReference type="PANTHER" id="PTHR47466:SF1">
    <property type="entry name" value="METALLOPROTEASE MEP1 (AFU_ORTHOLOGUE AFUA_1G07730)-RELATED"/>
    <property type="match status" value="1"/>
</dbReference>
<comment type="similarity">
    <text evidence="1">Belongs to the peptidase M43B family.</text>
</comment>
<keyword evidence="3" id="KW-0479">Metal-binding</keyword>
<evidence type="ECO:0000313" key="11">
    <source>
        <dbReference type="Proteomes" id="UP000318833"/>
    </source>
</evidence>
<accession>A0A554VMG2</accession>
<evidence type="ECO:0000256" key="5">
    <source>
        <dbReference type="ARBA" id="ARBA00022801"/>
    </source>
</evidence>
<comment type="caution">
    <text evidence="10">The sequence shown here is derived from an EMBL/GenBank/DDBJ whole genome shotgun (WGS) entry which is preliminary data.</text>
</comment>
<dbReference type="Gene3D" id="3.40.390.10">
    <property type="entry name" value="Collagenase (Catalytic Domain)"/>
    <property type="match status" value="1"/>
</dbReference>
<keyword evidence="7 10" id="KW-0482">Metalloprotease</keyword>
<dbReference type="GO" id="GO:0046872">
    <property type="term" value="F:metal ion binding"/>
    <property type="evidence" value="ECO:0007669"/>
    <property type="project" value="UniProtKB-KW"/>
</dbReference>
<dbReference type="GO" id="GO:0008237">
    <property type="term" value="F:metallopeptidase activity"/>
    <property type="evidence" value="ECO:0007669"/>
    <property type="project" value="UniProtKB-KW"/>
</dbReference>
<keyword evidence="6" id="KW-0862">Zinc</keyword>
<feature type="domain" description="Peptidase M43 pregnancy-associated plasma-A" evidence="9">
    <location>
        <begin position="236"/>
        <end position="320"/>
    </location>
</feature>
<evidence type="ECO:0000256" key="1">
    <source>
        <dbReference type="ARBA" id="ARBA00008721"/>
    </source>
</evidence>
<keyword evidence="8" id="KW-1015">Disulfide bond</keyword>
<sequence length="336" mass="37700">MHKVQNIVVLMMLFILFESCINSKKENKEEDHQEEIETPDQTQNETITRCSTMEVLEKHMVRTPGLRSKMEAIEKQCEAFIKLRKTGRVNVTDTIAIPAIVHVIYNTEDENISEEQIRSQIDVLNKDFTKTNTDISQVPEEFAEIASTVNIHFSLDSIIRVSSTRPSWGTDDQMKFSSNGGSDVITPETHLNIWVCAIGGGILGYAQFPGDSASTDGIVISPQFFGTKGFVSPPFDQGRTTTHEVGHWLNLRHIWGDGNCTQDDFVEDTPASDGPNFGCPVYPSVRCNSNDITMNYMDYTDDACMYMFTEGQKDRMRAVFAEGGPRESFVKPSVVN</sequence>
<dbReference type="AlphaFoldDB" id="A0A554VMG2"/>
<keyword evidence="5" id="KW-0378">Hydrolase</keyword>